<organism evidence="1 2">
    <name type="scientific">Terrimonas ginsenosidimutans</name>
    <dbReference type="NCBI Taxonomy" id="2908004"/>
    <lineage>
        <taxon>Bacteria</taxon>
        <taxon>Pseudomonadati</taxon>
        <taxon>Bacteroidota</taxon>
        <taxon>Chitinophagia</taxon>
        <taxon>Chitinophagales</taxon>
        <taxon>Chitinophagaceae</taxon>
        <taxon>Terrimonas</taxon>
    </lineage>
</organism>
<dbReference type="Proteomes" id="UP001165367">
    <property type="component" value="Unassembled WGS sequence"/>
</dbReference>
<dbReference type="RefSeq" id="WP_237871966.1">
    <property type="nucleotide sequence ID" value="NZ_JAKLTR010000006.1"/>
</dbReference>
<evidence type="ECO:0000313" key="2">
    <source>
        <dbReference type="Proteomes" id="UP001165367"/>
    </source>
</evidence>
<keyword evidence="2" id="KW-1185">Reference proteome</keyword>
<protein>
    <submittedName>
        <fullName evidence="1">Uncharacterized protein</fullName>
    </submittedName>
</protein>
<comment type="caution">
    <text evidence="1">The sequence shown here is derived from an EMBL/GenBank/DDBJ whole genome shotgun (WGS) entry which is preliminary data.</text>
</comment>
<evidence type="ECO:0000313" key="1">
    <source>
        <dbReference type="EMBL" id="MCG2615016.1"/>
    </source>
</evidence>
<name>A0ABS9KRR2_9BACT</name>
<proteinExistence type="predicted"/>
<reference evidence="1" key="1">
    <citation type="submission" date="2022-01" db="EMBL/GenBank/DDBJ databases">
        <authorList>
            <person name="Jo J.-H."/>
            <person name="Im W.-T."/>
        </authorList>
    </citation>
    <scope>NUCLEOTIDE SEQUENCE</scope>
    <source>
        <strain evidence="1">NA20</strain>
    </source>
</reference>
<accession>A0ABS9KRR2</accession>
<dbReference type="EMBL" id="JAKLTR010000006">
    <property type="protein sequence ID" value="MCG2615016.1"/>
    <property type="molecule type" value="Genomic_DNA"/>
</dbReference>
<sequence>MDSLIIQNGCAYEEGLEAFWDPIKAYWKNIHDKEAESGASLIQVLRCRD</sequence>
<gene>
    <name evidence="1" type="ORF">LZZ85_12025</name>
</gene>